<dbReference type="PANTHER" id="PTHR35861:SF1">
    <property type="entry name" value="PHAGE TAIL SHEATH PROTEIN"/>
    <property type="match status" value="1"/>
</dbReference>
<accession>A0ABW1EQR7</accession>
<evidence type="ECO:0000313" key="5">
    <source>
        <dbReference type="Proteomes" id="UP001596067"/>
    </source>
</evidence>
<dbReference type="InterPro" id="IPR020287">
    <property type="entry name" value="Tail_sheath_C"/>
</dbReference>
<dbReference type="InterPro" id="IPR052042">
    <property type="entry name" value="Tail_sheath_structural"/>
</dbReference>
<evidence type="ECO:0000259" key="3">
    <source>
        <dbReference type="Pfam" id="PF17482"/>
    </source>
</evidence>
<dbReference type="EMBL" id="JBHSOD010000003">
    <property type="protein sequence ID" value="MFC5884180.1"/>
    <property type="molecule type" value="Genomic_DNA"/>
</dbReference>
<organism evidence="4 5">
    <name type="scientific">Kitasatospora aburaviensis</name>
    <dbReference type="NCBI Taxonomy" id="67265"/>
    <lineage>
        <taxon>Bacteria</taxon>
        <taxon>Bacillati</taxon>
        <taxon>Actinomycetota</taxon>
        <taxon>Actinomycetes</taxon>
        <taxon>Kitasatosporales</taxon>
        <taxon>Streptomycetaceae</taxon>
        <taxon>Kitasatospora</taxon>
    </lineage>
</organism>
<evidence type="ECO:0000256" key="1">
    <source>
        <dbReference type="ARBA" id="ARBA00008005"/>
    </source>
</evidence>
<reference evidence="5" key="1">
    <citation type="journal article" date="2019" name="Int. J. Syst. Evol. Microbiol.">
        <title>The Global Catalogue of Microorganisms (GCM) 10K type strain sequencing project: providing services to taxonomists for standard genome sequencing and annotation.</title>
        <authorList>
            <consortium name="The Broad Institute Genomics Platform"/>
            <consortium name="The Broad Institute Genome Sequencing Center for Infectious Disease"/>
            <person name="Wu L."/>
            <person name="Ma J."/>
        </authorList>
    </citation>
    <scope>NUCLEOTIDE SEQUENCE [LARGE SCALE GENOMIC DNA]</scope>
    <source>
        <strain evidence="5">CGMCC 4.1469</strain>
    </source>
</reference>
<proteinExistence type="inferred from homology"/>
<protein>
    <submittedName>
        <fullName evidence="4">Phage tail sheath family protein</fullName>
    </submittedName>
</protein>
<dbReference type="Pfam" id="PF17482">
    <property type="entry name" value="Phage_sheath_1C"/>
    <property type="match status" value="1"/>
</dbReference>
<feature type="region of interest" description="Disordered" evidence="2">
    <location>
        <begin position="181"/>
        <end position="217"/>
    </location>
</feature>
<dbReference type="RefSeq" id="WP_313762485.1">
    <property type="nucleotide sequence ID" value="NZ_JBHSOD010000003.1"/>
</dbReference>
<comment type="caution">
    <text evidence="4">The sequence shown here is derived from an EMBL/GenBank/DDBJ whole genome shotgun (WGS) entry which is preliminary data.</text>
</comment>
<dbReference type="Gene3D" id="3.40.50.11780">
    <property type="match status" value="2"/>
</dbReference>
<feature type="compositionally biased region" description="Low complexity" evidence="2">
    <location>
        <begin position="204"/>
        <end position="217"/>
    </location>
</feature>
<sequence>MPEQLAQPGVYIEEIPSGVHTITGVATSVTAFVGRTARGSVDRPVTITGFDGFVREFGGLWSGSLLGFAVRDFFLNGGGQAVIGRLYREPATPSKGYAALAFGTGDQQVSLRAASPGAWGNALRARVEVTGAPAGELFTLVVLDRGTNRSERHAGVSLYADHPRCVRTVLERESALVRWAVPPLTPPAPGGARVRPLPGPDPTAWQDAAGRAEAGAAEAEGPLKAAVADLAKASAARSAAEAEAARAKAEHTVAESAKRSATDAGTAAEAERARAEDGVKSAGKEVDDAKKLDQNVPANRQKLADAQAKLAQAQTAAAGAGQAADRAAAALAQRTTEAAAAADRETATAKAADDARAAAANAATAEQGARTDFATAKAAAADAADQLGGADGADLTDTEEVRRQCERLLDQVDLFNLLCIPPYRQNGADVEPVLYDQAAAYCKRRRAILLVDPPSGWSTVDRAVTGFRAEADELGGRGPNAAVYFPRLRRPNPFKSDAPEDFVPCGAVAGVLARVDGARGVWKAGAGLEAGLVGVPELSVRVSDGGNGLLNPLGVNCLRSFPVVGRVVWGARTLAGADVLASEWKYLPVRRLALFVEESLFRGTQWVVFEPNGEALWAEVRLNVGAFMQQLFRQGALQGRSPREAYFVKCDGETTTQADRDRGVVNIRVGFAPLKPAEFVVVQVQQLSEQLPA</sequence>
<comment type="similarity">
    <text evidence="1">Belongs to the myoviridae tail sheath protein family.</text>
</comment>
<feature type="domain" description="Tail sheath protein C-terminal" evidence="3">
    <location>
        <begin position="582"/>
        <end position="685"/>
    </location>
</feature>
<evidence type="ECO:0000256" key="2">
    <source>
        <dbReference type="SAM" id="MobiDB-lite"/>
    </source>
</evidence>
<evidence type="ECO:0000313" key="4">
    <source>
        <dbReference type="EMBL" id="MFC5884180.1"/>
    </source>
</evidence>
<feature type="region of interest" description="Disordered" evidence="2">
    <location>
        <begin position="246"/>
        <end position="297"/>
    </location>
</feature>
<dbReference type="Proteomes" id="UP001596067">
    <property type="component" value="Unassembled WGS sequence"/>
</dbReference>
<keyword evidence="5" id="KW-1185">Reference proteome</keyword>
<name>A0ABW1EQR7_9ACTN</name>
<feature type="compositionally biased region" description="Basic and acidic residues" evidence="2">
    <location>
        <begin position="269"/>
        <end position="293"/>
    </location>
</feature>
<dbReference type="PANTHER" id="PTHR35861">
    <property type="match status" value="1"/>
</dbReference>
<feature type="compositionally biased region" description="Basic and acidic residues" evidence="2">
    <location>
        <begin position="246"/>
        <end position="261"/>
    </location>
</feature>
<gene>
    <name evidence="4" type="ORF">ACFP0N_04160</name>
</gene>